<protein>
    <submittedName>
        <fullName evidence="1">DUF664 domain-containing protein</fullName>
    </submittedName>
</protein>
<dbReference type="Proteomes" id="UP000320244">
    <property type="component" value="Unassembled WGS sequence"/>
</dbReference>
<dbReference type="AlphaFoldDB" id="A0A563E506"/>
<reference evidence="1 2" key="2">
    <citation type="submission" date="2019-08" db="EMBL/GenBank/DDBJ databases">
        <title>Jejuicoccus antrihumi gen. nov., sp. nov., a new member of the family Dermacoccaceae isolated from a cave.</title>
        <authorList>
            <person name="Schumann P."/>
            <person name="Kim I.S."/>
        </authorList>
    </citation>
    <scope>NUCLEOTIDE SEQUENCE [LARGE SCALE GENOMIC DNA]</scope>
    <source>
        <strain evidence="1 2">C5-26</strain>
    </source>
</reference>
<dbReference type="InterPro" id="IPR034660">
    <property type="entry name" value="DinB/YfiT-like"/>
</dbReference>
<evidence type="ECO:0000313" key="2">
    <source>
        <dbReference type="Proteomes" id="UP000320244"/>
    </source>
</evidence>
<dbReference type="SUPFAM" id="SSF109854">
    <property type="entry name" value="DinB/YfiT-like putative metalloenzymes"/>
    <property type="match status" value="1"/>
</dbReference>
<comment type="caution">
    <text evidence="1">The sequence shown here is derived from an EMBL/GenBank/DDBJ whole genome shotgun (WGS) entry which is preliminary data.</text>
</comment>
<dbReference type="EMBL" id="VCQV01000008">
    <property type="protein sequence ID" value="TWP36954.1"/>
    <property type="molecule type" value="Genomic_DNA"/>
</dbReference>
<dbReference type="RefSeq" id="WP_146316197.1">
    <property type="nucleotide sequence ID" value="NZ_VCQV01000008.1"/>
</dbReference>
<proteinExistence type="predicted"/>
<dbReference type="NCBIfam" id="NF047843">
    <property type="entry name" value="MST_Rv0443"/>
    <property type="match status" value="1"/>
</dbReference>
<reference evidence="1 2" key="1">
    <citation type="submission" date="2019-05" db="EMBL/GenBank/DDBJ databases">
        <authorList>
            <person name="Lee S.D."/>
        </authorList>
    </citation>
    <scope>NUCLEOTIDE SEQUENCE [LARGE SCALE GENOMIC DNA]</scope>
    <source>
        <strain evidence="1 2">C5-26</strain>
    </source>
</reference>
<sequence length="169" mass="18797">MNTAQLLEDGFARVQDLVHSAVEGLTAEQLTYRVDPGANTIAWLVWHLTRVQDDHIAEAAGLDQIWTAQGWAKRFDLALDDKATGYGHSREDVAAVRVETPALLTGYYDAVWDQTRAYLGTLDEQALDRVVDDRWDPPVTLGVRLTSVIGDDLQHAGQAAFLRGIVERR</sequence>
<organism evidence="1 2">
    <name type="scientific">Leekyejoonella antrihumi</name>
    <dbReference type="NCBI Taxonomy" id="1660198"/>
    <lineage>
        <taxon>Bacteria</taxon>
        <taxon>Bacillati</taxon>
        <taxon>Actinomycetota</taxon>
        <taxon>Actinomycetes</taxon>
        <taxon>Micrococcales</taxon>
        <taxon>Dermacoccaceae</taxon>
        <taxon>Leekyejoonella</taxon>
    </lineage>
</organism>
<gene>
    <name evidence="1" type="ORF">FGL98_07800</name>
</gene>
<dbReference type="Pfam" id="PF04978">
    <property type="entry name" value="MST"/>
    <property type="match status" value="1"/>
</dbReference>
<name>A0A563E506_9MICO</name>
<dbReference type="OrthoDB" id="2363925at2"/>
<evidence type="ECO:0000313" key="1">
    <source>
        <dbReference type="EMBL" id="TWP36954.1"/>
    </source>
</evidence>
<dbReference type="InterPro" id="IPR007061">
    <property type="entry name" value="MST-like"/>
</dbReference>
<accession>A0A563E506</accession>
<keyword evidence="2" id="KW-1185">Reference proteome</keyword>
<dbReference type="Gene3D" id="1.20.120.450">
    <property type="entry name" value="dinb family like domain"/>
    <property type="match status" value="1"/>
</dbReference>